<evidence type="ECO:0000313" key="1">
    <source>
        <dbReference type="EMBL" id="MBD1434612.1"/>
    </source>
</evidence>
<dbReference type="Proteomes" id="UP000602759">
    <property type="component" value="Unassembled WGS sequence"/>
</dbReference>
<dbReference type="RefSeq" id="WP_190995480.1">
    <property type="nucleotide sequence ID" value="NZ_JACOIK010000013.1"/>
</dbReference>
<dbReference type="EMBL" id="JACOIK010000013">
    <property type="protein sequence ID" value="MBD1434612.1"/>
    <property type="molecule type" value="Genomic_DNA"/>
</dbReference>
<protein>
    <submittedName>
        <fullName evidence="1">Uncharacterized protein</fullName>
    </submittedName>
</protein>
<accession>A0ABR7YTN3</accession>
<evidence type="ECO:0000313" key="2">
    <source>
        <dbReference type="Proteomes" id="UP000602759"/>
    </source>
</evidence>
<reference evidence="1 2" key="1">
    <citation type="submission" date="2020-08" db="EMBL/GenBank/DDBJ databases">
        <title>Sphingobacterium sp. DN00404 isolated from aquaculture water.</title>
        <authorList>
            <person name="Zhang M."/>
        </authorList>
    </citation>
    <scope>NUCLEOTIDE SEQUENCE [LARGE SCALE GENOMIC DNA]</scope>
    <source>
        <strain evidence="1 2">DN00404</strain>
    </source>
</reference>
<proteinExistence type="predicted"/>
<keyword evidence="2" id="KW-1185">Reference proteome</keyword>
<organism evidence="1 2">
    <name type="scientific">Sphingobacterium micropteri</name>
    <dbReference type="NCBI Taxonomy" id="2763501"/>
    <lineage>
        <taxon>Bacteria</taxon>
        <taxon>Pseudomonadati</taxon>
        <taxon>Bacteroidota</taxon>
        <taxon>Sphingobacteriia</taxon>
        <taxon>Sphingobacteriales</taxon>
        <taxon>Sphingobacteriaceae</taxon>
        <taxon>Sphingobacterium</taxon>
    </lineage>
</organism>
<comment type="caution">
    <text evidence="1">The sequence shown here is derived from an EMBL/GenBank/DDBJ whole genome shotgun (WGS) entry which is preliminary data.</text>
</comment>
<name>A0ABR7YTN3_9SPHI</name>
<gene>
    <name evidence="1" type="ORF">H8B06_17435</name>
</gene>
<sequence>MDEKLSSLSINTLENKKERNHISLMPIPTPLKNQRVVELANKIDRKNFLTSIRNNIDKIIEKQNVDANCQCIFLLQSLNWFPKSPSLRCFVLSRLEETDKLFAANMTKEGIALIMKLRKQRRV</sequence>